<feature type="transmembrane region" description="Helical" evidence="6">
    <location>
        <begin position="51"/>
        <end position="73"/>
    </location>
</feature>
<proteinExistence type="inferred from homology"/>
<evidence type="ECO:0000256" key="1">
    <source>
        <dbReference type="ARBA" id="ARBA00004141"/>
    </source>
</evidence>
<feature type="transmembrane region" description="Helical" evidence="6">
    <location>
        <begin position="6"/>
        <end position="30"/>
    </location>
</feature>
<evidence type="ECO:0000313" key="8">
    <source>
        <dbReference type="EMBL" id="QPC83040.1"/>
    </source>
</evidence>
<dbReference type="InterPro" id="IPR051790">
    <property type="entry name" value="Cytochrome_c-biogenesis_DsbD"/>
</dbReference>
<dbReference type="InterPro" id="IPR003834">
    <property type="entry name" value="Cyt_c_assmbl_TM_dom"/>
</dbReference>
<reference evidence="8 9" key="1">
    <citation type="submission" date="2020-02" db="EMBL/GenBank/DDBJ databases">
        <authorList>
            <person name="Zheng R.K."/>
            <person name="Sun C.M."/>
        </authorList>
    </citation>
    <scope>NUCLEOTIDE SEQUENCE [LARGE SCALE GENOMIC DNA]</scope>
    <source>
        <strain evidence="9">rifampicinis</strain>
    </source>
</reference>
<feature type="transmembrane region" description="Helical" evidence="6">
    <location>
        <begin position="128"/>
        <end position="153"/>
    </location>
</feature>
<comment type="subcellular location">
    <subcellularLocation>
        <location evidence="1">Membrane</location>
        <topology evidence="1">Multi-pass membrane protein</topology>
    </subcellularLocation>
</comment>
<dbReference type="RefSeq" id="WP_195171109.1">
    <property type="nucleotide sequence ID" value="NZ_CP062983.1"/>
</dbReference>
<dbReference type="AlphaFoldDB" id="A0A7S8IDW1"/>
<organism evidence="8 9">
    <name type="scientific">Phototrophicus methaneseepsis</name>
    <dbReference type="NCBI Taxonomy" id="2710758"/>
    <lineage>
        <taxon>Bacteria</taxon>
        <taxon>Bacillati</taxon>
        <taxon>Chloroflexota</taxon>
        <taxon>Candidatus Thermofontia</taxon>
        <taxon>Phototrophicales</taxon>
        <taxon>Phototrophicaceae</taxon>
        <taxon>Phototrophicus</taxon>
    </lineage>
</organism>
<keyword evidence="4 6" id="KW-1133">Transmembrane helix</keyword>
<feature type="transmembrane region" description="Helical" evidence="6">
    <location>
        <begin position="79"/>
        <end position="104"/>
    </location>
</feature>
<evidence type="ECO:0000259" key="7">
    <source>
        <dbReference type="Pfam" id="PF02683"/>
    </source>
</evidence>
<accession>A0A7S8IDW1</accession>
<evidence type="ECO:0000256" key="2">
    <source>
        <dbReference type="ARBA" id="ARBA00006143"/>
    </source>
</evidence>
<evidence type="ECO:0000256" key="3">
    <source>
        <dbReference type="ARBA" id="ARBA00022692"/>
    </source>
</evidence>
<protein>
    <submittedName>
        <fullName evidence="8">Cytochrome c biogenesis protein CcdA</fullName>
    </submittedName>
</protein>
<dbReference type="KEGG" id="pmet:G4Y79_01300"/>
<keyword evidence="3 6" id="KW-0812">Transmembrane</keyword>
<keyword evidence="9" id="KW-1185">Reference proteome</keyword>
<dbReference type="EMBL" id="CP062983">
    <property type="protein sequence ID" value="QPC83040.1"/>
    <property type="molecule type" value="Genomic_DNA"/>
</dbReference>
<feature type="domain" description="Cytochrome C biogenesis protein transmembrane" evidence="7">
    <location>
        <begin position="4"/>
        <end position="185"/>
    </location>
</feature>
<gene>
    <name evidence="8" type="ORF">G4Y79_01300</name>
</gene>
<dbReference type="GO" id="GO:0017004">
    <property type="term" value="P:cytochrome complex assembly"/>
    <property type="evidence" value="ECO:0007669"/>
    <property type="project" value="InterPro"/>
</dbReference>
<dbReference type="Proteomes" id="UP000594468">
    <property type="component" value="Chromosome"/>
</dbReference>
<evidence type="ECO:0000313" key="9">
    <source>
        <dbReference type="Proteomes" id="UP000594468"/>
    </source>
</evidence>
<evidence type="ECO:0000256" key="5">
    <source>
        <dbReference type="ARBA" id="ARBA00023136"/>
    </source>
</evidence>
<evidence type="ECO:0000256" key="6">
    <source>
        <dbReference type="SAM" id="Phobius"/>
    </source>
</evidence>
<feature type="transmembrane region" description="Helical" evidence="6">
    <location>
        <begin position="165"/>
        <end position="186"/>
    </location>
</feature>
<evidence type="ECO:0000256" key="4">
    <source>
        <dbReference type="ARBA" id="ARBA00022989"/>
    </source>
</evidence>
<feature type="transmembrane region" description="Helical" evidence="6">
    <location>
        <begin position="198"/>
        <end position="219"/>
    </location>
</feature>
<dbReference type="Pfam" id="PF02683">
    <property type="entry name" value="DsbD_TM"/>
    <property type="match status" value="1"/>
</dbReference>
<name>A0A7S8IDW1_9CHLR</name>
<dbReference type="PANTHER" id="PTHR31272">
    <property type="entry name" value="CYTOCHROME C-TYPE BIOGENESIS PROTEIN HI_1454-RELATED"/>
    <property type="match status" value="1"/>
</dbReference>
<keyword evidence="5 6" id="KW-0472">Membrane</keyword>
<dbReference type="PANTHER" id="PTHR31272:SF4">
    <property type="entry name" value="CYTOCHROME C-TYPE BIOGENESIS PROTEIN HI_1454-RELATED"/>
    <property type="match status" value="1"/>
</dbReference>
<comment type="similarity">
    <text evidence="2">Belongs to the DsbD family.</text>
</comment>
<dbReference type="GO" id="GO:0016020">
    <property type="term" value="C:membrane"/>
    <property type="evidence" value="ECO:0007669"/>
    <property type="project" value="UniProtKB-SubCell"/>
</dbReference>
<sequence length="229" mass="24811">MTIAALSFAFSAGMLASVNPCGFAMLPTFITFYLTDDSNQKQELSDRLLRALWLGILVTLGFIIVFVVAGFVLSLSGRLLITVTPWLGVFIGVLLIGLGLWTLLGKSLTVVIPLPDWEIRSQSPRGMFLYGVAYALVSLSCTLPVFLSVFAGALASNDWLATGSLFVAFSFGMGMVVTTLALATALFQTTVTKQLRRLMPYVKMLSAIALIIAGSYLVYYQVVLNPFLI</sequence>